<organism evidence="1">
    <name type="scientific">marine sediment metagenome</name>
    <dbReference type="NCBI Taxonomy" id="412755"/>
    <lineage>
        <taxon>unclassified sequences</taxon>
        <taxon>metagenomes</taxon>
        <taxon>ecological metagenomes</taxon>
    </lineage>
</organism>
<sequence length="54" mass="6447">MKRHFICEQCYKDEKKDRIPSYDTLEECRKHNIKTGHSAIMVIENNTHKSTILI</sequence>
<evidence type="ECO:0000313" key="1">
    <source>
        <dbReference type="EMBL" id="GAG34702.1"/>
    </source>
</evidence>
<comment type="caution">
    <text evidence="1">The sequence shown here is derived from an EMBL/GenBank/DDBJ whole genome shotgun (WGS) entry which is preliminary data.</text>
</comment>
<gene>
    <name evidence="1" type="ORF">S01H1_68767</name>
</gene>
<dbReference type="AlphaFoldDB" id="X0XH09"/>
<dbReference type="EMBL" id="BARS01045614">
    <property type="protein sequence ID" value="GAG34702.1"/>
    <property type="molecule type" value="Genomic_DNA"/>
</dbReference>
<accession>X0XH09</accession>
<name>X0XH09_9ZZZZ</name>
<reference evidence="1" key="1">
    <citation type="journal article" date="2014" name="Front. Microbiol.">
        <title>High frequency of phylogenetically diverse reductive dehalogenase-homologous genes in deep subseafloor sedimentary metagenomes.</title>
        <authorList>
            <person name="Kawai M."/>
            <person name="Futagami T."/>
            <person name="Toyoda A."/>
            <person name="Takaki Y."/>
            <person name="Nishi S."/>
            <person name="Hori S."/>
            <person name="Arai W."/>
            <person name="Tsubouchi T."/>
            <person name="Morono Y."/>
            <person name="Uchiyama I."/>
            <person name="Ito T."/>
            <person name="Fujiyama A."/>
            <person name="Inagaki F."/>
            <person name="Takami H."/>
        </authorList>
    </citation>
    <scope>NUCLEOTIDE SEQUENCE</scope>
    <source>
        <strain evidence="1">Expedition CK06-06</strain>
    </source>
</reference>
<protein>
    <submittedName>
        <fullName evidence="1">Uncharacterized protein</fullName>
    </submittedName>
</protein>
<proteinExistence type="predicted"/>